<dbReference type="OrthoDB" id="1121830at2"/>
<dbReference type="PANTHER" id="PTHR33408:SF2">
    <property type="entry name" value="TRANSPOSASE DDE DOMAIN-CONTAINING PROTEIN"/>
    <property type="match status" value="1"/>
</dbReference>
<dbReference type="InterPro" id="IPR008490">
    <property type="entry name" value="Transposase_InsH_N"/>
</dbReference>
<dbReference type="InterPro" id="IPR047629">
    <property type="entry name" value="IS1182_transpos"/>
</dbReference>
<dbReference type="Pfam" id="PF05598">
    <property type="entry name" value="DUF772"/>
    <property type="match status" value="1"/>
</dbReference>
<feature type="domain" description="Transposase DDE" evidence="2">
    <location>
        <begin position="382"/>
        <end position="505"/>
    </location>
</feature>
<evidence type="ECO:0000313" key="4">
    <source>
        <dbReference type="EMBL" id="SFA56431.1"/>
    </source>
</evidence>
<organism evidence="3 5">
    <name type="scientific">Pedobacter suwonensis</name>
    <dbReference type="NCBI Taxonomy" id="332999"/>
    <lineage>
        <taxon>Bacteria</taxon>
        <taxon>Pseudomonadati</taxon>
        <taxon>Bacteroidota</taxon>
        <taxon>Sphingobacteriia</taxon>
        <taxon>Sphingobacteriales</taxon>
        <taxon>Sphingobacteriaceae</taxon>
        <taxon>Pedobacter</taxon>
    </lineage>
</organism>
<dbReference type="EMBL" id="FOJM01000016">
    <property type="protein sequence ID" value="SFA56431.1"/>
    <property type="molecule type" value="Genomic_DNA"/>
</dbReference>
<dbReference type="Pfam" id="PF13751">
    <property type="entry name" value="DDE_Tnp_1_6"/>
    <property type="match status" value="1"/>
</dbReference>
<proteinExistence type="predicted"/>
<dbReference type="NCBIfam" id="NF033551">
    <property type="entry name" value="transpos_IS1182"/>
    <property type="match status" value="1"/>
</dbReference>
<dbReference type="PANTHER" id="PTHR33408">
    <property type="entry name" value="TRANSPOSASE"/>
    <property type="match status" value="1"/>
</dbReference>
<dbReference type="Proteomes" id="UP000198836">
    <property type="component" value="Unassembled WGS sequence"/>
</dbReference>
<dbReference type="EMBL" id="FOJM01000001">
    <property type="protein sequence ID" value="SFA37775.1"/>
    <property type="molecule type" value="Genomic_DNA"/>
</dbReference>
<feature type="domain" description="Transposase InsH N-terminal" evidence="1">
    <location>
        <begin position="22"/>
        <end position="111"/>
    </location>
</feature>
<accession>A0A1I0SE61</accession>
<gene>
    <name evidence="3" type="ORF">SAMN04488511_1011</name>
    <name evidence="4" type="ORF">SAMN04488511_1161</name>
</gene>
<reference evidence="5" key="1">
    <citation type="submission" date="2016-10" db="EMBL/GenBank/DDBJ databases">
        <authorList>
            <person name="Varghese N."/>
            <person name="Submissions S."/>
        </authorList>
    </citation>
    <scope>NUCLEOTIDE SEQUENCE [LARGE SCALE GENOMIC DNA]</scope>
    <source>
        <strain evidence="5">DSM 18130</strain>
    </source>
</reference>
<evidence type="ECO:0000259" key="2">
    <source>
        <dbReference type="Pfam" id="PF13751"/>
    </source>
</evidence>
<name>A0A1I0SE61_9SPHI</name>
<sequence>MGGKVVFKEYDPDQLTFLPYKLEELVPSAHPVRIVKQVVDAVDVKPINRKYKGGGASSFHPRLMLKLVVYGYLTNTYSSRKLEEQAAQNVHFMWLLGMKKPDHNTINRFRSEKLSGILKQIFSQIVLLLQQEGIVSLKEAVFTDGTKIESASNRYTFVWGKSIKKSREKMKAQLDELWGYAQSIAAEELKDTAPLGYSEINPEKVKETIAKINAALEDKEDVDKKVKQKLNYAKKHWPENLTRYNEQEKLLAGRNSMSKTDPDATFMRMKEDHMLNGQLKPAYNLQISTQEQFILNYSLHQTSTDYGTLPSHIAEYEALYNEKPKAVVADAGYGSDENYGILQQKGIEAYIKYNTFDKEQKEGTKAFSNDSLYYNEQENYLVCPMGQRMQHIGDGHRATSSGFVQLTSRYRAQNCKGCPMRGVCHDGQGNRIVEINHSLRLHKQAAKERLNTEQGIKYRKRRAADVEPVFANLKHNHGFRRFLLKGISKTEVEIGLLSIAHNLRKWKA</sequence>
<evidence type="ECO:0000313" key="5">
    <source>
        <dbReference type="Proteomes" id="UP000198836"/>
    </source>
</evidence>
<evidence type="ECO:0000259" key="1">
    <source>
        <dbReference type="Pfam" id="PF05598"/>
    </source>
</evidence>
<protein>
    <submittedName>
        <fullName evidence="3 4">Transposase</fullName>
    </submittedName>
</protein>
<reference evidence="3" key="2">
    <citation type="submission" date="2016-10" db="EMBL/GenBank/DDBJ databases">
        <authorList>
            <person name="de Groot N.N."/>
        </authorList>
    </citation>
    <scope>NUCLEOTIDE SEQUENCE [LARGE SCALE GENOMIC DNA]</scope>
    <source>
        <strain evidence="3">DSM 18130</strain>
    </source>
</reference>
<dbReference type="AlphaFoldDB" id="A0A1I0SE61"/>
<dbReference type="InterPro" id="IPR025668">
    <property type="entry name" value="Tnp_DDE_dom"/>
</dbReference>
<keyword evidence="5" id="KW-1185">Reference proteome</keyword>
<evidence type="ECO:0000313" key="3">
    <source>
        <dbReference type="EMBL" id="SFA37775.1"/>
    </source>
</evidence>
<dbReference type="RefSeq" id="WP_090978827.1">
    <property type="nucleotide sequence ID" value="NZ_FOJM01000001.1"/>
</dbReference>